<keyword evidence="2 5" id="KW-0645">Protease</keyword>
<evidence type="ECO:0000313" key="8">
    <source>
        <dbReference type="Proteomes" id="UP000032289"/>
    </source>
</evidence>
<dbReference type="Pfam" id="PF03051">
    <property type="entry name" value="Peptidase_C1_2"/>
    <property type="match status" value="1"/>
</dbReference>
<dbReference type="InterPro" id="IPR038765">
    <property type="entry name" value="Papain-like_cys_pep_sf"/>
</dbReference>
<dbReference type="SUPFAM" id="SSF54001">
    <property type="entry name" value="Cysteine proteinases"/>
    <property type="match status" value="1"/>
</dbReference>
<dbReference type="GO" id="GO:0070005">
    <property type="term" value="F:cysteine-type aminopeptidase activity"/>
    <property type="evidence" value="ECO:0007669"/>
    <property type="project" value="InterPro"/>
</dbReference>
<evidence type="ECO:0000256" key="5">
    <source>
        <dbReference type="PIRNR" id="PIRNR005700"/>
    </source>
</evidence>
<feature type="active site" evidence="6">
    <location>
        <position position="385"/>
    </location>
</feature>
<dbReference type="PANTHER" id="PTHR10363:SF2">
    <property type="entry name" value="BLEOMYCIN HYDROLASE"/>
    <property type="match status" value="1"/>
</dbReference>
<keyword evidence="4 5" id="KW-0788">Thiol protease</keyword>
<gene>
    <name evidence="7" type="primary">pepC</name>
    <name evidence="7" type="ORF">ab3b_01926</name>
</gene>
<reference evidence="7 8" key="1">
    <citation type="journal article" date="2015" name="Microbiology (Mosc.)">
        <title>Genomics of the Weissella cibaria species with an examination of its metabolic traits.</title>
        <authorList>
            <person name="Lynch K.M."/>
            <person name="Lucid A."/>
            <person name="Arendt E.K."/>
            <person name="Sleator R.D."/>
            <person name="Lucey B."/>
            <person name="Coffey A."/>
        </authorList>
    </citation>
    <scope>NUCLEOTIDE SEQUENCE [LARGE SCALE GENOMIC DNA]</scope>
    <source>
        <strain evidence="7 8">AB3b</strain>
    </source>
</reference>
<dbReference type="Proteomes" id="UP000032289">
    <property type="component" value="Unassembled WGS sequence"/>
</dbReference>
<dbReference type="InterPro" id="IPR025660">
    <property type="entry name" value="Pept_his_AS"/>
</dbReference>
<dbReference type="RefSeq" id="WP_043941696.1">
    <property type="nucleotide sequence ID" value="NZ_JWHT01000047.1"/>
</dbReference>
<dbReference type="AlphaFoldDB" id="A0A0D1M0V8"/>
<protein>
    <recommendedName>
        <fullName evidence="5">Aminopeptidase</fullName>
    </recommendedName>
</protein>
<comment type="similarity">
    <text evidence="5">Belongs to the peptidase C1 family.</text>
</comment>
<dbReference type="CDD" id="cd00585">
    <property type="entry name" value="Peptidase_C1B"/>
    <property type="match status" value="1"/>
</dbReference>
<proteinExistence type="inferred from homology"/>
<dbReference type="PANTHER" id="PTHR10363">
    <property type="entry name" value="BLEOMYCIN HYDROLASE"/>
    <property type="match status" value="1"/>
</dbReference>
<organism evidence="7 8">
    <name type="scientific">Weissella cibaria</name>
    <dbReference type="NCBI Taxonomy" id="137591"/>
    <lineage>
        <taxon>Bacteria</taxon>
        <taxon>Bacillati</taxon>
        <taxon>Bacillota</taxon>
        <taxon>Bacilli</taxon>
        <taxon>Lactobacillales</taxon>
        <taxon>Lactobacillaceae</taxon>
        <taxon>Weissella</taxon>
    </lineage>
</organism>
<keyword evidence="3 5" id="KW-0378">Hydrolase</keyword>
<dbReference type="PIRSF" id="PIRSF005700">
    <property type="entry name" value="PepC"/>
    <property type="match status" value="1"/>
</dbReference>
<dbReference type="PROSITE" id="PS00139">
    <property type="entry name" value="THIOL_PROTEASE_CYS"/>
    <property type="match status" value="1"/>
</dbReference>
<feature type="active site" evidence="6">
    <location>
        <position position="364"/>
    </location>
</feature>
<accession>A0A0D1M0V8</accession>
<evidence type="ECO:0000256" key="1">
    <source>
        <dbReference type="ARBA" id="ARBA00004496"/>
    </source>
</evidence>
<dbReference type="GO" id="GO:0006508">
    <property type="term" value="P:proteolysis"/>
    <property type="evidence" value="ECO:0007669"/>
    <property type="project" value="UniProtKB-KW"/>
</dbReference>
<evidence type="ECO:0000256" key="3">
    <source>
        <dbReference type="ARBA" id="ARBA00022801"/>
    </source>
</evidence>
<dbReference type="GO" id="GO:0043418">
    <property type="term" value="P:homocysteine catabolic process"/>
    <property type="evidence" value="ECO:0007669"/>
    <property type="project" value="TreeGrafter"/>
</dbReference>
<dbReference type="GO" id="GO:0009636">
    <property type="term" value="P:response to toxic substance"/>
    <property type="evidence" value="ECO:0007669"/>
    <property type="project" value="TreeGrafter"/>
</dbReference>
<dbReference type="Gene3D" id="3.90.70.10">
    <property type="entry name" value="Cysteine proteinases"/>
    <property type="match status" value="1"/>
</dbReference>
<dbReference type="InterPro" id="IPR000169">
    <property type="entry name" value="Pept_cys_AS"/>
</dbReference>
<name>A0A0D1M0V8_9LACO</name>
<dbReference type="GO" id="GO:0005737">
    <property type="term" value="C:cytoplasm"/>
    <property type="evidence" value="ECO:0007669"/>
    <property type="project" value="UniProtKB-SubCell"/>
</dbReference>
<evidence type="ECO:0000256" key="6">
    <source>
        <dbReference type="PIRSR" id="PIRSR005700-1"/>
    </source>
</evidence>
<dbReference type="InterPro" id="IPR004134">
    <property type="entry name" value="Peptidase_C1B"/>
</dbReference>
<evidence type="ECO:0000256" key="4">
    <source>
        <dbReference type="ARBA" id="ARBA00022807"/>
    </source>
</evidence>
<sequence>MSEITQEELAFYKEAVSVSPKSAAIRNAVTTNGILQAARDNERAGALTPVFSVDLESSPVANQLQSGRCWMFAALNTMRHDMKAVYGLPGDFELSQSYTFFWDKLEKANYFYENILATADKPTDDREVAFLLQMPQQDGGQWDMLVALIEKYGVVPQSAYPESQASSHSAEFNRLYNGKLRKDAITLRKLVAANAAQAKIDEKLAQFGRENYHMLSLTFGEPPVAFDFSYRDKDNNFHREQAISPLDFFAKHVGWELSDYISIINAPTADKPFNQTYNVKMLGNVSGGREVKHLNLDLATFKDLAVKQLLAGENVWFGVDMGPKLDRKAGLMDTKLFNEDDLFDVDFSITKAERLEYGDSLMTHAMVLTGVDLVDGKPTKWKVENSWGDKNGNKGYFTMSDEWFDEFTYQIVIKKEFLPEELRDIYETATPIMLAPWDPMGALA</sequence>
<dbReference type="PROSITE" id="PS00639">
    <property type="entry name" value="THIOL_PROTEASE_HIS"/>
    <property type="match status" value="1"/>
</dbReference>
<dbReference type="PATRIC" id="fig|137591.24.peg.1869"/>
<comment type="caution">
    <text evidence="7">The sequence shown here is derived from an EMBL/GenBank/DDBJ whole genome shotgun (WGS) entry which is preliminary data.</text>
</comment>
<keyword evidence="5" id="KW-0031">Aminopeptidase</keyword>
<feature type="active site" evidence="6">
    <location>
        <position position="69"/>
    </location>
</feature>
<evidence type="ECO:0000256" key="2">
    <source>
        <dbReference type="ARBA" id="ARBA00022670"/>
    </source>
</evidence>
<evidence type="ECO:0000313" key="7">
    <source>
        <dbReference type="EMBL" id="KIU21681.1"/>
    </source>
</evidence>
<dbReference type="EMBL" id="JWHT01000047">
    <property type="protein sequence ID" value="KIU21681.1"/>
    <property type="molecule type" value="Genomic_DNA"/>
</dbReference>
<comment type="subcellular location">
    <subcellularLocation>
        <location evidence="1">Cytoplasm</location>
    </subcellularLocation>
</comment>